<keyword evidence="1 4" id="KW-0378">Hydrolase</keyword>
<evidence type="ECO:0000256" key="3">
    <source>
        <dbReference type="ARBA" id="ARBA00023098"/>
    </source>
</evidence>
<feature type="short sequence motif" description="GXSXG" evidence="4">
    <location>
        <begin position="41"/>
        <end position="45"/>
    </location>
</feature>
<feature type="domain" description="PNPLA" evidence="5">
    <location>
        <begin position="6"/>
        <end position="219"/>
    </location>
</feature>
<dbReference type="PROSITE" id="PS51635">
    <property type="entry name" value="PNPLA"/>
    <property type="match status" value="1"/>
</dbReference>
<gene>
    <name evidence="6" type="ORF">AVDCRST_MAG76-96</name>
</gene>
<feature type="active site" description="Nucleophile" evidence="4">
    <location>
        <position position="43"/>
    </location>
</feature>
<dbReference type="AlphaFoldDB" id="A0A6J4H1K3"/>
<protein>
    <recommendedName>
        <fullName evidence="5">PNPLA domain-containing protein</fullName>
    </recommendedName>
</protein>
<dbReference type="GO" id="GO:0016787">
    <property type="term" value="F:hydrolase activity"/>
    <property type="evidence" value="ECO:0007669"/>
    <property type="project" value="UniProtKB-UniRule"/>
</dbReference>
<evidence type="ECO:0000256" key="4">
    <source>
        <dbReference type="PROSITE-ProRule" id="PRU01161"/>
    </source>
</evidence>
<comment type="caution">
    <text evidence="4">Lacks conserved residue(s) required for the propagation of feature annotation.</text>
</comment>
<dbReference type="Gene3D" id="3.40.1090.10">
    <property type="entry name" value="Cytosolic phospholipase A2 catalytic domain"/>
    <property type="match status" value="2"/>
</dbReference>
<dbReference type="Pfam" id="PF01734">
    <property type="entry name" value="Patatin"/>
    <property type="match status" value="1"/>
</dbReference>
<dbReference type="GO" id="GO:0016042">
    <property type="term" value="P:lipid catabolic process"/>
    <property type="evidence" value="ECO:0007669"/>
    <property type="project" value="UniProtKB-UniRule"/>
</dbReference>
<name>A0A6J4H1K3_9ACTN</name>
<keyword evidence="2 4" id="KW-0442">Lipid degradation</keyword>
<dbReference type="InterPro" id="IPR050301">
    <property type="entry name" value="NTE"/>
</dbReference>
<evidence type="ECO:0000259" key="5">
    <source>
        <dbReference type="PROSITE" id="PS51635"/>
    </source>
</evidence>
<reference evidence="6" key="1">
    <citation type="submission" date="2020-02" db="EMBL/GenBank/DDBJ databases">
        <authorList>
            <person name="Meier V. D."/>
        </authorList>
    </citation>
    <scope>NUCLEOTIDE SEQUENCE</scope>
    <source>
        <strain evidence="6">AVDCRST_MAG76</strain>
    </source>
</reference>
<evidence type="ECO:0000256" key="1">
    <source>
        <dbReference type="ARBA" id="ARBA00022801"/>
    </source>
</evidence>
<keyword evidence="3 4" id="KW-0443">Lipid metabolism</keyword>
<feature type="active site" description="Proton acceptor" evidence="4">
    <location>
        <position position="206"/>
    </location>
</feature>
<organism evidence="6">
    <name type="scientific">uncultured Acidimicrobiales bacterium</name>
    <dbReference type="NCBI Taxonomy" id="310071"/>
    <lineage>
        <taxon>Bacteria</taxon>
        <taxon>Bacillati</taxon>
        <taxon>Actinomycetota</taxon>
        <taxon>Acidimicrobiia</taxon>
        <taxon>Acidimicrobiales</taxon>
        <taxon>environmental samples</taxon>
    </lineage>
</organism>
<accession>A0A6J4H1K3</accession>
<dbReference type="InterPro" id="IPR002641">
    <property type="entry name" value="PNPLA_dom"/>
</dbReference>
<dbReference type="EMBL" id="CADCSZ010000008">
    <property type="protein sequence ID" value="CAA9210633.1"/>
    <property type="molecule type" value="Genomic_DNA"/>
</dbReference>
<dbReference type="PANTHER" id="PTHR14226">
    <property type="entry name" value="NEUROPATHY TARGET ESTERASE/SWISS CHEESE D.MELANOGASTER"/>
    <property type="match status" value="1"/>
</dbReference>
<sequence length="332" mass="35311">MKLGVVLGAGGTVGLAYEAGALMALKELGGLDAADADLLVGTSAGSIVAAHLRSGWSVEDLWRSARGEQPNLLGVTDEEAARRRDELLPPAFASPLDATLRVIGSGWIVGRSLVRWPMPQVPGLTWALPSGLLKMSPSNDVFAESLQETWPEREVYLSAVDTISGRRVVFGRPGSPRATLHQAVMASCAVPGVFAPVRVGRRLLVDGGIHSTTHLDLAVKGGCDLVITVVPMAFTPKDPPNVVHQLLRRVPTRQAAKESAYARARDVEVLMLRPTAAEVDLHGVNFLRRDQWSEIAGAAYQSTAAALATDRFGAALEALHERRRGGGRSTTG</sequence>
<evidence type="ECO:0000313" key="6">
    <source>
        <dbReference type="EMBL" id="CAA9210633.1"/>
    </source>
</evidence>
<dbReference type="SUPFAM" id="SSF52151">
    <property type="entry name" value="FabD/lysophospholipase-like"/>
    <property type="match status" value="1"/>
</dbReference>
<proteinExistence type="predicted"/>
<dbReference type="PANTHER" id="PTHR14226:SF57">
    <property type="entry name" value="BLR7027 PROTEIN"/>
    <property type="match status" value="1"/>
</dbReference>
<evidence type="ECO:0000256" key="2">
    <source>
        <dbReference type="ARBA" id="ARBA00022963"/>
    </source>
</evidence>
<feature type="short sequence motif" description="DGA/G" evidence="4">
    <location>
        <begin position="206"/>
        <end position="208"/>
    </location>
</feature>
<dbReference type="InterPro" id="IPR016035">
    <property type="entry name" value="Acyl_Trfase/lysoPLipase"/>
</dbReference>